<accession>A0A8J5HI97</accession>
<keyword evidence="3" id="KW-1185">Reference proteome</keyword>
<organism evidence="2 3">
    <name type="scientific">Zingiber officinale</name>
    <name type="common">Ginger</name>
    <name type="synonym">Amomum zingiber</name>
    <dbReference type="NCBI Taxonomy" id="94328"/>
    <lineage>
        <taxon>Eukaryota</taxon>
        <taxon>Viridiplantae</taxon>
        <taxon>Streptophyta</taxon>
        <taxon>Embryophyta</taxon>
        <taxon>Tracheophyta</taxon>
        <taxon>Spermatophyta</taxon>
        <taxon>Magnoliopsida</taxon>
        <taxon>Liliopsida</taxon>
        <taxon>Zingiberales</taxon>
        <taxon>Zingiberaceae</taxon>
        <taxon>Zingiber</taxon>
    </lineage>
</organism>
<name>A0A8J5HI97_ZINOF</name>
<sequence>MKGSTSRLHEVQPTRRSARLKSLQQVYESDVKLVDGSSEIQKYDNNADSGLRKPIKTEMMETEDETFLCKPREQVESYTSGTSDDQIDIPLKVLRKRCRKKTQNFLKGVSDVKVKQEEPDLEEPIINLKRRNLKGSIGHNKRRKSAFISLDPLVSTSSSCQLADTEQGCLLAIKDNTSTEMKVSEDTTHVDSNSTGGTHFLEDGAALVLKGDPICADVHKTFCHAKTDIVESSLNYQTEANHVVSATSMIGLLQKHNQISSTNLSMDECHKASSNIHVDSPIYNIVVIKNHDLPEEFFNSPLVRPDEDVFEDKQLPPMPNKFEIYQADGESREDTEPENNRNIHDIGKEHISLERDNSSLPNQNNIPSVSEAMRASPDSCNEEVVSTTMETNLTNRSKNETQRTFLLDEVTRGIEVEESNHPSIPICFQVKDVTNTHNLQCKEVYGLAEIFLQGNENSCCELINDASTNSLESVPSSQMCFSAMSESCSSVESSSKVESFCKVENNLTEQADKGTNSSSRICNSTNSDGLAEPNAQSSTAAPLFANASGIPQYTNDTSVKDTENSNYVVGEKLDANSNLQTMSSISIVVETRNEQPKCDEEMLEDHSPIKLLSYRKQTISPTSQEKLCQALSDIGLQDDSQLTDSPEKRKSLLLDKLLNVKKPSCIPSKKESELLMHHDHANKKPWDHSNVTPVGKTTLKFQEISGKMPSTTDMDMEKIIEFSERQMHDIERIATQLLKKLNTMKTIAETTVTSQAQSFLNASFATEEIKAATEDASELEKTTKKWLSIMKKDCIRFCKIIRSTDNKSTFPSNGTQKKRRITFADEVGGKLCHVKVFEQQPPPSFTLPEQAD</sequence>
<evidence type="ECO:0000313" key="3">
    <source>
        <dbReference type="Proteomes" id="UP000734854"/>
    </source>
</evidence>
<dbReference type="OrthoDB" id="775914at2759"/>
<comment type="caution">
    <text evidence="2">The sequence shown here is derived from an EMBL/GenBank/DDBJ whole genome shotgun (WGS) entry which is preliminary data.</text>
</comment>
<feature type="region of interest" description="Disordered" evidence="1">
    <location>
        <begin position="511"/>
        <end position="536"/>
    </location>
</feature>
<dbReference type="EMBL" id="JACMSC010000004">
    <property type="protein sequence ID" value="KAG6525221.1"/>
    <property type="molecule type" value="Genomic_DNA"/>
</dbReference>
<gene>
    <name evidence="2" type="ORF">ZIOFF_015175</name>
</gene>
<dbReference type="Proteomes" id="UP000734854">
    <property type="component" value="Unassembled WGS sequence"/>
</dbReference>
<reference evidence="2 3" key="1">
    <citation type="submission" date="2020-08" db="EMBL/GenBank/DDBJ databases">
        <title>Plant Genome Project.</title>
        <authorList>
            <person name="Zhang R.-G."/>
        </authorList>
    </citation>
    <scope>NUCLEOTIDE SEQUENCE [LARGE SCALE GENOMIC DNA]</scope>
    <source>
        <tissue evidence="2">Rhizome</tissue>
    </source>
</reference>
<evidence type="ECO:0000256" key="1">
    <source>
        <dbReference type="SAM" id="MobiDB-lite"/>
    </source>
</evidence>
<feature type="region of interest" description="Disordered" evidence="1">
    <location>
        <begin position="1"/>
        <end position="22"/>
    </location>
</feature>
<dbReference type="PANTHER" id="PTHR34461">
    <property type="entry name" value="EXPRESSED PROTEIN"/>
    <property type="match status" value="1"/>
</dbReference>
<evidence type="ECO:0000313" key="2">
    <source>
        <dbReference type="EMBL" id="KAG6525221.1"/>
    </source>
</evidence>
<proteinExistence type="predicted"/>
<dbReference type="AlphaFoldDB" id="A0A8J5HI97"/>
<protein>
    <submittedName>
        <fullName evidence="2">Uncharacterized protein</fullName>
    </submittedName>
</protein>
<dbReference type="PANTHER" id="PTHR34461:SF2">
    <property type="entry name" value="EXPRESSED PROTEIN"/>
    <property type="match status" value="1"/>
</dbReference>